<dbReference type="Gene3D" id="3.40.50.300">
    <property type="entry name" value="P-loop containing nucleotide triphosphate hydrolases"/>
    <property type="match status" value="1"/>
</dbReference>
<dbReference type="InterPro" id="IPR008995">
    <property type="entry name" value="Mo/tungstate-bd_C_term_dom"/>
</dbReference>
<evidence type="ECO:0000313" key="5">
    <source>
        <dbReference type="EMBL" id="QEC55642.1"/>
    </source>
</evidence>
<sequence>MSLLDVSHISYRNEESFVLKEISFTQQPLQNIGLAGATGSGKTTLLKIIAGLIEPTIGAVLFKEERIKGPNEKLLPGHPSIAYLSQYFELRNHYRVQEILDMAKKVADKEAGIIYEVCRIEHLLKRWTHQLSGGEKQRIALARLLVTLPELLLLDEPYSNLDPLHKNILKNVVLDLSEELNITCILVSHDPLDTLSWANEIIVLNEGKLVQQGSPKQVYNNPLDEYTAGLFGKYNLLTPALAKALSQHSDVAMQDIGRFLRPEEFSLTTEGEGLKATVKNVKFMGGYCELVLNTLNSDLILHSHETNITKGDDVYVVL</sequence>
<dbReference type="GO" id="GO:0016887">
    <property type="term" value="F:ATP hydrolysis activity"/>
    <property type="evidence" value="ECO:0007669"/>
    <property type="project" value="InterPro"/>
</dbReference>
<dbReference type="AlphaFoldDB" id="A0A5B8UGV8"/>
<dbReference type="InterPro" id="IPR027417">
    <property type="entry name" value="P-loop_NTPase"/>
</dbReference>
<dbReference type="InterPro" id="IPR003439">
    <property type="entry name" value="ABC_transporter-like_ATP-bd"/>
</dbReference>
<evidence type="ECO:0000256" key="1">
    <source>
        <dbReference type="ARBA" id="ARBA00022448"/>
    </source>
</evidence>
<dbReference type="RefSeq" id="WP_146784729.1">
    <property type="nucleotide sequence ID" value="NZ_BAABIO010000002.1"/>
</dbReference>
<dbReference type="Pfam" id="PF08402">
    <property type="entry name" value="TOBE_2"/>
    <property type="match status" value="1"/>
</dbReference>
<dbReference type="PANTHER" id="PTHR42781">
    <property type="entry name" value="SPERMIDINE/PUTRESCINE IMPORT ATP-BINDING PROTEIN POTA"/>
    <property type="match status" value="1"/>
</dbReference>
<evidence type="ECO:0000259" key="4">
    <source>
        <dbReference type="PROSITE" id="PS50893"/>
    </source>
</evidence>
<dbReference type="Pfam" id="PF00005">
    <property type="entry name" value="ABC_tran"/>
    <property type="match status" value="1"/>
</dbReference>
<evidence type="ECO:0000313" key="6">
    <source>
        <dbReference type="Proteomes" id="UP000321204"/>
    </source>
</evidence>
<name>A0A5B8UGV8_9BACT</name>
<dbReference type="InterPro" id="IPR050093">
    <property type="entry name" value="ABC_SmlMolc_Importer"/>
</dbReference>
<dbReference type="SUPFAM" id="SSF52540">
    <property type="entry name" value="P-loop containing nucleoside triphosphate hydrolases"/>
    <property type="match status" value="1"/>
</dbReference>
<dbReference type="PANTHER" id="PTHR42781:SF4">
    <property type="entry name" value="SPERMIDINE_PUTRESCINE IMPORT ATP-BINDING PROTEIN POTA"/>
    <property type="match status" value="1"/>
</dbReference>
<keyword evidence="6" id="KW-1185">Reference proteome</keyword>
<gene>
    <name evidence="5" type="ORF">FSB75_06945</name>
</gene>
<dbReference type="PROSITE" id="PS00211">
    <property type="entry name" value="ABC_TRANSPORTER_1"/>
    <property type="match status" value="1"/>
</dbReference>
<keyword evidence="2" id="KW-0547">Nucleotide-binding</keyword>
<proteinExistence type="predicted"/>
<dbReference type="OrthoDB" id="9802264at2"/>
<evidence type="ECO:0000256" key="3">
    <source>
        <dbReference type="ARBA" id="ARBA00022840"/>
    </source>
</evidence>
<evidence type="ECO:0000256" key="2">
    <source>
        <dbReference type="ARBA" id="ARBA00022741"/>
    </source>
</evidence>
<dbReference type="KEGG" id="fgg:FSB75_06945"/>
<dbReference type="SMART" id="SM00382">
    <property type="entry name" value="AAA"/>
    <property type="match status" value="1"/>
</dbReference>
<dbReference type="GO" id="GO:0022857">
    <property type="term" value="F:transmembrane transporter activity"/>
    <property type="evidence" value="ECO:0007669"/>
    <property type="project" value="InterPro"/>
</dbReference>
<organism evidence="5 6">
    <name type="scientific">Flavisolibacter ginsenosidimutans</name>
    <dbReference type="NCBI Taxonomy" id="661481"/>
    <lineage>
        <taxon>Bacteria</taxon>
        <taxon>Pseudomonadati</taxon>
        <taxon>Bacteroidota</taxon>
        <taxon>Chitinophagia</taxon>
        <taxon>Chitinophagales</taxon>
        <taxon>Chitinophagaceae</taxon>
        <taxon>Flavisolibacter</taxon>
    </lineage>
</organism>
<reference evidence="5 6" key="1">
    <citation type="journal article" date="2015" name="Int. J. Syst. Evol. Microbiol.">
        <title>Flavisolibacter ginsenosidimutans sp. nov., with ginsenoside-converting activity isolated from soil used for cultivating ginseng.</title>
        <authorList>
            <person name="Zhao Y."/>
            <person name="Liu Q."/>
            <person name="Kang M.S."/>
            <person name="Jin F."/>
            <person name="Yu H."/>
            <person name="Im W.T."/>
        </authorList>
    </citation>
    <scope>NUCLEOTIDE SEQUENCE [LARGE SCALE GENOMIC DNA]</scope>
    <source>
        <strain evidence="5 6">Gsoil 636</strain>
    </source>
</reference>
<protein>
    <submittedName>
        <fullName evidence="5">ABC transporter ATP-binding protein</fullName>
    </submittedName>
</protein>
<accession>A0A5B8UGV8</accession>
<dbReference type="SUPFAM" id="SSF50331">
    <property type="entry name" value="MOP-like"/>
    <property type="match status" value="1"/>
</dbReference>
<dbReference type="GO" id="GO:0005524">
    <property type="term" value="F:ATP binding"/>
    <property type="evidence" value="ECO:0007669"/>
    <property type="project" value="UniProtKB-KW"/>
</dbReference>
<keyword evidence="1" id="KW-0813">Transport</keyword>
<dbReference type="InterPro" id="IPR017871">
    <property type="entry name" value="ABC_transporter-like_CS"/>
</dbReference>
<dbReference type="Proteomes" id="UP000321204">
    <property type="component" value="Chromosome"/>
</dbReference>
<dbReference type="InterPro" id="IPR003593">
    <property type="entry name" value="AAA+_ATPase"/>
</dbReference>
<dbReference type="EMBL" id="CP042433">
    <property type="protein sequence ID" value="QEC55642.1"/>
    <property type="molecule type" value="Genomic_DNA"/>
</dbReference>
<feature type="domain" description="ABC transporter" evidence="4">
    <location>
        <begin position="4"/>
        <end position="231"/>
    </location>
</feature>
<dbReference type="InterPro" id="IPR013611">
    <property type="entry name" value="Transp-assoc_OB_typ2"/>
</dbReference>
<dbReference type="GO" id="GO:0043190">
    <property type="term" value="C:ATP-binding cassette (ABC) transporter complex"/>
    <property type="evidence" value="ECO:0007669"/>
    <property type="project" value="InterPro"/>
</dbReference>
<keyword evidence="3 5" id="KW-0067">ATP-binding</keyword>
<dbReference type="PROSITE" id="PS50893">
    <property type="entry name" value="ABC_TRANSPORTER_2"/>
    <property type="match status" value="1"/>
</dbReference>